<accession>A0A1R2BQL8</accession>
<dbReference type="EMBL" id="MPUH01000489">
    <property type="protein sequence ID" value="OMJ79068.1"/>
    <property type="molecule type" value="Genomic_DNA"/>
</dbReference>
<keyword evidence="2" id="KW-1185">Reference proteome</keyword>
<dbReference type="Proteomes" id="UP000187209">
    <property type="component" value="Unassembled WGS sequence"/>
</dbReference>
<gene>
    <name evidence="1" type="ORF">SteCoe_20966</name>
</gene>
<reference evidence="1 2" key="1">
    <citation type="submission" date="2016-11" db="EMBL/GenBank/DDBJ databases">
        <title>The macronuclear genome of Stentor coeruleus: a giant cell with tiny introns.</title>
        <authorList>
            <person name="Slabodnick M."/>
            <person name="Ruby J.G."/>
            <person name="Reiff S.B."/>
            <person name="Swart E.C."/>
            <person name="Gosai S."/>
            <person name="Prabakaran S."/>
            <person name="Witkowska E."/>
            <person name="Larue G.E."/>
            <person name="Fisher S."/>
            <person name="Freeman R.M."/>
            <person name="Gunawardena J."/>
            <person name="Chu W."/>
            <person name="Stover N.A."/>
            <person name="Gregory B.D."/>
            <person name="Nowacki M."/>
            <person name="Derisi J."/>
            <person name="Roy S.W."/>
            <person name="Marshall W.F."/>
            <person name="Sood P."/>
        </authorList>
    </citation>
    <scope>NUCLEOTIDE SEQUENCE [LARGE SCALE GENOMIC DNA]</scope>
    <source>
        <strain evidence="1">WM001</strain>
    </source>
</reference>
<name>A0A1R2BQL8_9CILI</name>
<proteinExistence type="predicted"/>
<protein>
    <submittedName>
        <fullName evidence="1">Uncharacterized protein</fullName>
    </submittedName>
</protein>
<organism evidence="1 2">
    <name type="scientific">Stentor coeruleus</name>
    <dbReference type="NCBI Taxonomy" id="5963"/>
    <lineage>
        <taxon>Eukaryota</taxon>
        <taxon>Sar</taxon>
        <taxon>Alveolata</taxon>
        <taxon>Ciliophora</taxon>
        <taxon>Postciliodesmatophora</taxon>
        <taxon>Heterotrichea</taxon>
        <taxon>Heterotrichida</taxon>
        <taxon>Stentoridae</taxon>
        <taxon>Stentor</taxon>
    </lineage>
</organism>
<comment type="caution">
    <text evidence="1">The sequence shown here is derived from an EMBL/GenBank/DDBJ whole genome shotgun (WGS) entry which is preliminary data.</text>
</comment>
<evidence type="ECO:0000313" key="1">
    <source>
        <dbReference type="EMBL" id="OMJ79068.1"/>
    </source>
</evidence>
<sequence length="73" mass="8578">MGICCSENCEPIILLNRQDNTPINAYEKQRLCRMVVENKAKNAPSLSLEHNLLYMRRKSIHDEFLESPDDYHK</sequence>
<evidence type="ECO:0000313" key="2">
    <source>
        <dbReference type="Proteomes" id="UP000187209"/>
    </source>
</evidence>
<dbReference type="AlphaFoldDB" id="A0A1R2BQL8"/>